<evidence type="ECO:0000313" key="10">
    <source>
        <dbReference type="Proteomes" id="UP000095751"/>
    </source>
</evidence>
<feature type="compositionally biased region" description="Polar residues" evidence="8">
    <location>
        <begin position="1"/>
        <end position="12"/>
    </location>
</feature>
<evidence type="ECO:0000256" key="8">
    <source>
        <dbReference type="SAM" id="MobiDB-lite"/>
    </source>
</evidence>
<keyword evidence="6" id="KW-0234">DNA repair</keyword>
<proteinExistence type="inferred from homology"/>
<dbReference type="AlphaFoldDB" id="A0A1E7FC42"/>
<dbReference type="InterPro" id="IPR004604">
    <property type="entry name" value="DNA_recomb/repair_RecN"/>
</dbReference>
<name>A0A1E7FC42_9STRA</name>
<dbReference type="OrthoDB" id="1938215at2759"/>
<evidence type="ECO:0000256" key="7">
    <source>
        <dbReference type="ARBA" id="ARBA00033408"/>
    </source>
</evidence>
<keyword evidence="3" id="KW-0547">Nucleotide-binding</keyword>
<dbReference type="PANTHER" id="PTHR11059:SF0">
    <property type="entry name" value="DNA REPAIR PROTEIN RECN"/>
    <property type="match status" value="1"/>
</dbReference>
<evidence type="ECO:0000256" key="5">
    <source>
        <dbReference type="ARBA" id="ARBA00022840"/>
    </source>
</evidence>
<dbReference type="EMBL" id="KV784359">
    <property type="protein sequence ID" value="OEU15625.1"/>
    <property type="molecule type" value="Genomic_DNA"/>
</dbReference>
<evidence type="ECO:0000256" key="4">
    <source>
        <dbReference type="ARBA" id="ARBA00022763"/>
    </source>
</evidence>
<dbReference type="InParanoid" id="A0A1E7FC42"/>
<keyword evidence="10" id="KW-1185">Reference proteome</keyword>
<gene>
    <name evidence="9" type="ORF">FRACYDRAFT_240320</name>
</gene>
<evidence type="ECO:0000256" key="1">
    <source>
        <dbReference type="ARBA" id="ARBA00009441"/>
    </source>
</evidence>
<dbReference type="GO" id="GO:0006281">
    <property type="term" value="P:DNA repair"/>
    <property type="evidence" value="ECO:0007669"/>
    <property type="project" value="UniProtKB-KW"/>
</dbReference>
<evidence type="ECO:0000256" key="6">
    <source>
        <dbReference type="ARBA" id="ARBA00023204"/>
    </source>
</evidence>
<evidence type="ECO:0000313" key="9">
    <source>
        <dbReference type="EMBL" id="OEU15625.1"/>
    </source>
</evidence>
<dbReference type="InterPro" id="IPR027417">
    <property type="entry name" value="P-loop_NTPase"/>
</dbReference>
<keyword evidence="5" id="KW-0067">ATP-binding</keyword>
<protein>
    <recommendedName>
        <fullName evidence="2">DNA repair protein RecN</fullName>
    </recommendedName>
    <alternativeName>
        <fullName evidence="7">Recombination protein N</fullName>
    </alternativeName>
</protein>
<dbReference type="SUPFAM" id="SSF52540">
    <property type="entry name" value="P-loop containing nucleoside triphosphate hydrolases"/>
    <property type="match status" value="1"/>
</dbReference>
<feature type="region of interest" description="Disordered" evidence="8">
    <location>
        <begin position="1"/>
        <end position="21"/>
    </location>
</feature>
<evidence type="ECO:0000256" key="2">
    <source>
        <dbReference type="ARBA" id="ARBA00021315"/>
    </source>
</evidence>
<comment type="similarity">
    <text evidence="1">Belongs to the RecN family.</text>
</comment>
<dbReference type="GO" id="GO:0006310">
    <property type="term" value="P:DNA recombination"/>
    <property type="evidence" value="ECO:0007669"/>
    <property type="project" value="InterPro"/>
</dbReference>
<organism evidence="9 10">
    <name type="scientific">Fragilariopsis cylindrus CCMP1102</name>
    <dbReference type="NCBI Taxonomy" id="635003"/>
    <lineage>
        <taxon>Eukaryota</taxon>
        <taxon>Sar</taxon>
        <taxon>Stramenopiles</taxon>
        <taxon>Ochrophyta</taxon>
        <taxon>Bacillariophyta</taxon>
        <taxon>Bacillariophyceae</taxon>
        <taxon>Bacillariophycidae</taxon>
        <taxon>Bacillariales</taxon>
        <taxon>Bacillariaceae</taxon>
        <taxon>Fragilariopsis</taxon>
    </lineage>
</organism>
<dbReference type="Proteomes" id="UP000095751">
    <property type="component" value="Unassembled WGS sequence"/>
</dbReference>
<reference evidence="9 10" key="1">
    <citation type="submission" date="2016-09" db="EMBL/GenBank/DDBJ databases">
        <title>Extensive genetic diversity and differential bi-allelic expression allows diatom success in the polar Southern Ocean.</title>
        <authorList>
            <consortium name="DOE Joint Genome Institute"/>
            <person name="Mock T."/>
            <person name="Otillar R.P."/>
            <person name="Strauss J."/>
            <person name="Dupont C."/>
            <person name="Frickenhaus S."/>
            <person name="Maumus F."/>
            <person name="Mcmullan M."/>
            <person name="Sanges R."/>
            <person name="Schmutz J."/>
            <person name="Toseland A."/>
            <person name="Valas R."/>
            <person name="Veluchamy A."/>
            <person name="Ward B.J."/>
            <person name="Allen A."/>
            <person name="Barry K."/>
            <person name="Falciatore A."/>
            <person name="Ferrante M."/>
            <person name="Fortunato A.E."/>
            <person name="Gloeckner G."/>
            <person name="Gruber A."/>
            <person name="Hipkin R."/>
            <person name="Janech M."/>
            <person name="Kroth P."/>
            <person name="Leese F."/>
            <person name="Lindquist E."/>
            <person name="Lyon B.R."/>
            <person name="Martin J."/>
            <person name="Mayer C."/>
            <person name="Parker M."/>
            <person name="Quesneville H."/>
            <person name="Raymond J."/>
            <person name="Uhlig C."/>
            <person name="Valentin K.U."/>
            <person name="Worden A.Z."/>
            <person name="Armbrust E.V."/>
            <person name="Bowler C."/>
            <person name="Green B."/>
            <person name="Moulton V."/>
            <person name="Van Oosterhout C."/>
            <person name="Grigoriev I."/>
        </authorList>
    </citation>
    <scope>NUCLEOTIDE SEQUENCE [LARGE SCALE GENOMIC DNA]</scope>
    <source>
        <strain evidence="9 10">CCMP1102</strain>
    </source>
</reference>
<sequence length="730" mass="80026">MTNGQSTTTLEENNGDHHIDEEDDVIVLNFDGIENNNEDEDRCLFGNLVSITGETGSGKSLLVSKVADLVTGGKASVSLLQSSTATSDMTPPTATAEMVLSLYDESHISFVTKTLSDMDLDPEIMLQIPSENGYREITLRLKRTISLVSSNKGQQPRIKSNCFINDHLVSLKTLKAIASPLVAVVNAPVAAAALGQSSSRLSMIDNGIPPTVLTWVHQLQVTYRKRKKDRKVLQKEMDSQILPVSMMRDNNNNNNSDYDDKQLDLLRHWIDELDGFERRITDVQNSICSGILMQNDDLEIERLLEDLDGLDWMTAANTVSPDTSSMLYATLLDLHDYLRNLDARIIAATEARDSLASMSVSESARAALERTRQLLLDAGPQREGNMSGTITAKSRVGVATEKAHQMLNHVEDALSECATFLDDDSLGLLATLKATRRTCPLTTEGLLEHITEWNILARKHGISPDQLPHCHDNLRKELDGGVELGSTLLPEAKIAEAKALKELEEGCRVLTGTRKTLCLRISSLISRRLPRLGMENSKFEARLCPIENPTYSRSHLGAEEIDFYLLHDDQIIRDTGTIETKNSNHQIGGKVENVASSGEKARILLAIECEIPGSISALGSNPTESNTGGSILPVTVIYDEIDAHVGGRASIAVAQMLFDQSKSCQVLSITHSPSLAAIANTHICVRKASRVEGIERRKELARMASGDMAVEEAEVFAEALLRDASINTRE</sequence>
<keyword evidence="4" id="KW-0227">DNA damage</keyword>
<dbReference type="KEGG" id="fcy:FRACYDRAFT_240320"/>
<dbReference type="PANTHER" id="PTHR11059">
    <property type="entry name" value="DNA REPAIR PROTEIN RECN"/>
    <property type="match status" value="1"/>
</dbReference>
<evidence type="ECO:0000256" key="3">
    <source>
        <dbReference type="ARBA" id="ARBA00022741"/>
    </source>
</evidence>
<dbReference type="Gene3D" id="3.40.50.300">
    <property type="entry name" value="P-loop containing nucleotide triphosphate hydrolases"/>
    <property type="match status" value="2"/>
</dbReference>
<dbReference type="GO" id="GO:0005524">
    <property type="term" value="F:ATP binding"/>
    <property type="evidence" value="ECO:0007669"/>
    <property type="project" value="UniProtKB-KW"/>
</dbReference>
<accession>A0A1E7FC42</accession>